<dbReference type="InterPro" id="IPR019787">
    <property type="entry name" value="Znf_PHD-finger"/>
</dbReference>
<accession>A0AAW1S4C5</accession>
<feature type="compositionally biased region" description="Acidic residues" evidence="9">
    <location>
        <begin position="88"/>
        <end position="102"/>
    </location>
</feature>
<dbReference type="Pfam" id="PF00856">
    <property type="entry name" value="SET"/>
    <property type="match status" value="1"/>
</dbReference>
<dbReference type="PROSITE" id="PS51542">
    <property type="entry name" value="FYRN"/>
    <property type="match status" value="1"/>
</dbReference>
<evidence type="ECO:0000256" key="9">
    <source>
        <dbReference type="SAM" id="MobiDB-lite"/>
    </source>
</evidence>
<keyword evidence="13" id="KW-1185">Reference proteome</keyword>
<comment type="caution">
    <text evidence="12">The sequence shown here is derived from an EMBL/GenBank/DDBJ whole genome shotgun (WGS) entry which is preliminary data.</text>
</comment>
<dbReference type="Gene3D" id="3.30.40.10">
    <property type="entry name" value="Zinc/RING finger domain, C3HC4 (zinc finger)"/>
    <property type="match status" value="2"/>
</dbReference>
<protein>
    <recommendedName>
        <fullName evidence="14">Histone-lysine N-methyltransferase</fullName>
    </recommendedName>
</protein>
<dbReference type="Pfam" id="PF13831">
    <property type="entry name" value="PHD_2"/>
    <property type="match status" value="1"/>
</dbReference>
<dbReference type="PROSITE" id="PS51543">
    <property type="entry name" value="FYRC"/>
    <property type="match status" value="1"/>
</dbReference>
<evidence type="ECO:0000256" key="7">
    <source>
        <dbReference type="ARBA" id="ARBA00023242"/>
    </source>
</evidence>
<proteinExistence type="predicted"/>
<evidence type="ECO:0000259" key="10">
    <source>
        <dbReference type="PROSITE" id="PS50016"/>
    </source>
</evidence>
<dbReference type="EMBL" id="JALJOV010001800">
    <property type="protein sequence ID" value="KAK9840710.1"/>
    <property type="molecule type" value="Genomic_DNA"/>
</dbReference>
<keyword evidence="2" id="KW-0808">Transferase</keyword>
<comment type="subcellular location">
    <subcellularLocation>
        <location evidence="1">Nucleus</location>
    </subcellularLocation>
</comment>
<dbReference type="InterPro" id="IPR003889">
    <property type="entry name" value="FYrich_C"/>
</dbReference>
<dbReference type="PANTHER" id="PTHR13793:SF140">
    <property type="entry name" value="HISTONE-LYSINE N-METHYLTRANSFERASE ATX2"/>
    <property type="match status" value="1"/>
</dbReference>
<feature type="region of interest" description="Disordered" evidence="9">
    <location>
        <begin position="87"/>
        <end position="114"/>
    </location>
</feature>
<dbReference type="InterPro" id="IPR013083">
    <property type="entry name" value="Znf_RING/FYVE/PHD"/>
</dbReference>
<dbReference type="InterPro" id="IPR019786">
    <property type="entry name" value="Zinc_finger_PHD-type_CS"/>
</dbReference>
<dbReference type="PANTHER" id="PTHR13793">
    <property type="entry name" value="PHD FINGER PROTEINS"/>
    <property type="match status" value="1"/>
</dbReference>
<evidence type="ECO:0000256" key="8">
    <source>
        <dbReference type="PROSITE-ProRule" id="PRU00146"/>
    </source>
</evidence>
<dbReference type="InterPro" id="IPR003888">
    <property type="entry name" value="FYrich_N"/>
</dbReference>
<dbReference type="SMART" id="SM00542">
    <property type="entry name" value="FYRC"/>
    <property type="match status" value="1"/>
</dbReference>
<dbReference type="InterPro" id="IPR001965">
    <property type="entry name" value="Znf_PHD"/>
</dbReference>
<evidence type="ECO:0000256" key="3">
    <source>
        <dbReference type="ARBA" id="ARBA00022723"/>
    </source>
</evidence>
<dbReference type="InterPro" id="IPR011011">
    <property type="entry name" value="Znf_FYVE_PHD"/>
</dbReference>
<dbReference type="GO" id="GO:0005634">
    <property type="term" value="C:nucleus"/>
    <property type="evidence" value="ECO:0007669"/>
    <property type="project" value="UniProtKB-SubCell"/>
</dbReference>
<dbReference type="CDD" id="cd10518">
    <property type="entry name" value="SET_SETD1-like"/>
    <property type="match status" value="1"/>
</dbReference>
<evidence type="ECO:0000256" key="4">
    <source>
        <dbReference type="ARBA" id="ARBA00022771"/>
    </source>
</evidence>
<keyword evidence="6" id="KW-0156">Chromatin regulator</keyword>
<dbReference type="PROSITE" id="PS01359">
    <property type="entry name" value="ZF_PHD_1"/>
    <property type="match status" value="1"/>
</dbReference>
<dbReference type="InterPro" id="IPR050701">
    <property type="entry name" value="Histone_Mod_Regulator"/>
</dbReference>
<evidence type="ECO:0000313" key="12">
    <source>
        <dbReference type="EMBL" id="KAK9840710.1"/>
    </source>
</evidence>
<dbReference type="Proteomes" id="UP001485043">
    <property type="component" value="Unassembled WGS sequence"/>
</dbReference>
<evidence type="ECO:0000256" key="6">
    <source>
        <dbReference type="ARBA" id="ARBA00022853"/>
    </source>
</evidence>
<name>A0AAW1S4C5_9CHLO</name>
<dbReference type="SMART" id="SM00249">
    <property type="entry name" value="PHD"/>
    <property type="match status" value="1"/>
</dbReference>
<evidence type="ECO:0000259" key="11">
    <source>
        <dbReference type="PROSITE" id="PS50280"/>
    </source>
</evidence>
<reference evidence="12 13" key="1">
    <citation type="journal article" date="2024" name="Nat. Commun.">
        <title>Phylogenomics reveals the evolutionary origins of lichenization in chlorophyte algae.</title>
        <authorList>
            <person name="Puginier C."/>
            <person name="Libourel C."/>
            <person name="Otte J."/>
            <person name="Skaloud P."/>
            <person name="Haon M."/>
            <person name="Grisel S."/>
            <person name="Petersen M."/>
            <person name="Berrin J.G."/>
            <person name="Delaux P.M."/>
            <person name="Dal Grande F."/>
            <person name="Keller J."/>
        </authorList>
    </citation>
    <scope>NUCLEOTIDE SEQUENCE [LARGE SCALE GENOMIC DNA]</scope>
    <source>
        <strain evidence="12 13">SAG 2523</strain>
    </source>
</reference>
<dbReference type="PROSITE" id="PS50280">
    <property type="entry name" value="SET"/>
    <property type="match status" value="1"/>
</dbReference>
<feature type="domain" description="PHD-type" evidence="10">
    <location>
        <begin position="309"/>
        <end position="360"/>
    </location>
</feature>
<evidence type="ECO:0000313" key="13">
    <source>
        <dbReference type="Proteomes" id="UP001485043"/>
    </source>
</evidence>
<gene>
    <name evidence="12" type="ORF">WJX84_011954</name>
</gene>
<dbReference type="Pfam" id="PF05964">
    <property type="entry name" value="FYRN"/>
    <property type="match status" value="1"/>
</dbReference>
<organism evidence="12 13">
    <name type="scientific">Apatococcus fuscideae</name>
    <dbReference type="NCBI Taxonomy" id="2026836"/>
    <lineage>
        <taxon>Eukaryota</taxon>
        <taxon>Viridiplantae</taxon>
        <taxon>Chlorophyta</taxon>
        <taxon>core chlorophytes</taxon>
        <taxon>Trebouxiophyceae</taxon>
        <taxon>Chlorellales</taxon>
        <taxon>Chlorellaceae</taxon>
        <taxon>Apatococcus</taxon>
    </lineage>
</organism>
<feature type="domain" description="SET" evidence="11">
    <location>
        <begin position="503"/>
        <end position="627"/>
    </location>
</feature>
<dbReference type="GO" id="GO:0006357">
    <property type="term" value="P:regulation of transcription by RNA polymerase II"/>
    <property type="evidence" value="ECO:0007669"/>
    <property type="project" value="TreeGrafter"/>
</dbReference>
<dbReference type="Gene3D" id="2.170.270.10">
    <property type="entry name" value="SET domain"/>
    <property type="match status" value="1"/>
</dbReference>
<evidence type="ECO:0008006" key="14">
    <source>
        <dbReference type="Google" id="ProtNLM"/>
    </source>
</evidence>
<evidence type="ECO:0000256" key="1">
    <source>
        <dbReference type="ARBA" id="ARBA00004123"/>
    </source>
</evidence>
<keyword evidence="4 8" id="KW-0863">Zinc-finger</keyword>
<dbReference type="SMART" id="SM00317">
    <property type="entry name" value="SET"/>
    <property type="match status" value="1"/>
</dbReference>
<dbReference type="SUPFAM" id="SSF57903">
    <property type="entry name" value="FYVE/PHD zinc finger"/>
    <property type="match status" value="1"/>
</dbReference>
<keyword evidence="5" id="KW-0862">Zinc</keyword>
<dbReference type="PROSITE" id="PS50016">
    <property type="entry name" value="ZF_PHD_2"/>
    <property type="match status" value="1"/>
</dbReference>
<dbReference type="SUPFAM" id="SSF82199">
    <property type="entry name" value="SET domain"/>
    <property type="match status" value="1"/>
</dbReference>
<sequence length="824" mass="89791">MLSFTGAVLDRLVHLIIGKGTGYLPVCFFGTLERAYLKPTEVVGLRAGLGAGCAEGGNRRRPGAFKDALQQTLHYLQSGVLPGGMLDIESDDDSSDESEDAVEMTGLDSEADKQSRKAKVSKLAAGAATSSCHQLPLKIAKHMTVLGLGEVDFLHPAFHDQKIIFPVGYSAIRVTASQGSNMETVPHLCEILAAEDGSGPIFRVTPDGGKAVEATTAAKAWGAIMGADEQGRPAALNGPRMFLLDKPAVVAAIQQLPGAERCERYTAWLGTPPPQRPLTSDEATRRAWCLAANQKLPEGVHGVGTAVQEGICHVCNKDMEYDRNQMLQCDACRMFVHMDCYGVSTCPDGRLWLCDVCRLGCRVPPACALCPAIGGALKQTTCGKWVHGACALWMPGIGLPDGDGGAVEGLHRVAKDRYKLHCGISKRTRLDTIKQGARKRKRREWVGGTEHTPYLLRGALRHHDVPASQVIICGQPGQRQPDQALAIRSLAERFLDMRSTEGARVTVGKSAIHGWGAFAKRRHAVGDMVLEYAGQVVRPSIAELREARLYDVLVGAGTYVFRMTEEACVDATRTGNMAHLLNHSCAPNCYSRNISLRDEASGVLREHVLLCAKRPIAPGEELTYDYRFCASMAEFFGITSLGVNLPLDGPLQTQLRYHQVPDEIFADLFDQHCLGTSHLAASLQVNGRQHMLTKELPSVLRGALGATPMPAELSAAWTYFPLDTAALISRSDFFIGVQQLKQHSADPWTTTKHQSSKQLNEDKFRHRRPVADPQRCFQQPVISQQEVGWLALHPELAHEKRHALSASDVTLREGRSIATYFGAL</sequence>
<dbReference type="AlphaFoldDB" id="A0AAW1S4C5"/>
<dbReference type="GO" id="GO:0008270">
    <property type="term" value="F:zinc ion binding"/>
    <property type="evidence" value="ECO:0007669"/>
    <property type="project" value="UniProtKB-KW"/>
</dbReference>
<evidence type="ECO:0000256" key="5">
    <source>
        <dbReference type="ARBA" id="ARBA00022833"/>
    </source>
</evidence>
<dbReference type="Pfam" id="PF13832">
    <property type="entry name" value="zf-HC5HC2H_2"/>
    <property type="match status" value="1"/>
</dbReference>
<dbReference type="GO" id="GO:0140993">
    <property type="term" value="F:histone modifying activity"/>
    <property type="evidence" value="ECO:0007669"/>
    <property type="project" value="UniProtKB-ARBA"/>
</dbReference>
<dbReference type="Gene3D" id="3.30.160.360">
    <property type="match status" value="1"/>
</dbReference>
<dbReference type="InterPro" id="IPR046341">
    <property type="entry name" value="SET_dom_sf"/>
</dbReference>
<evidence type="ECO:0000256" key="2">
    <source>
        <dbReference type="ARBA" id="ARBA00022679"/>
    </source>
</evidence>
<keyword evidence="7" id="KW-0539">Nucleus</keyword>
<keyword evidence="3" id="KW-0479">Metal-binding</keyword>
<dbReference type="Pfam" id="PF05965">
    <property type="entry name" value="FYRC"/>
    <property type="match status" value="1"/>
</dbReference>
<dbReference type="InterPro" id="IPR001214">
    <property type="entry name" value="SET_dom"/>
</dbReference>
<dbReference type="GO" id="GO:0016740">
    <property type="term" value="F:transferase activity"/>
    <property type="evidence" value="ECO:0007669"/>
    <property type="project" value="UniProtKB-KW"/>
</dbReference>